<proteinExistence type="predicted"/>
<dbReference type="Gene3D" id="3.40.50.300">
    <property type="entry name" value="P-loop containing nucleotide triphosphate hydrolases"/>
    <property type="match status" value="1"/>
</dbReference>
<evidence type="ECO:0000313" key="1">
    <source>
        <dbReference type="EMBL" id="CAE0418050.1"/>
    </source>
</evidence>
<gene>
    <name evidence="1" type="ORF">ACOF00016_LOCUS14937</name>
</gene>
<dbReference type="InterPro" id="IPR027417">
    <property type="entry name" value="P-loop_NTPase"/>
</dbReference>
<organism evidence="1">
    <name type="scientific">Amphora coffeiformis</name>
    <dbReference type="NCBI Taxonomy" id="265554"/>
    <lineage>
        <taxon>Eukaryota</taxon>
        <taxon>Sar</taxon>
        <taxon>Stramenopiles</taxon>
        <taxon>Ochrophyta</taxon>
        <taxon>Bacillariophyta</taxon>
        <taxon>Bacillariophyceae</taxon>
        <taxon>Bacillariophycidae</taxon>
        <taxon>Thalassiophysales</taxon>
        <taxon>Catenulaceae</taxon>
        <taxon>Amphora</taxon>
    </lineage>
</organism>
<dbReference type="EMBL" id="HBIM01019751">
    <property type="protein sequence ID" value="CAE0418050.1"/>
    <property type="molecule type" value="Transcribed_RNA"/>
</dbReference>
<dbReference type="AlphaFoldDB" id="A0A7S3LDE0"/>
<accession>A0A7S3LDE0</accession>
<reference evidence="1" key="1">
    <citation type="submission" date="2021-01" db="EMBL/GenBank/DDBJ databases">
        <authorList>
            <person name="Corre E."/>
            <person name="Pelletier E."/>
            <person name="Niang G."/>
            <person name="Scheremetjew M."/>
            <person name="Finn R."/>
            <person name="Kale V."/>
            <person name="Holt S."/>
            <person name="Cochrane G."/>
            <person name="Meng A."/>
            <person name="Brown T."/>
            <person name="Cohen L."/>
        </authorList>
    </citation>
    <scope>NUCLEOTIDE SEQUENCE</scope>
    <source>
        <strain evidence="1">CCMP127</strain>
    </source>
</reference>
<protein>
    <recommendedName>
        <fullName evidence="2">Sulfotransferase domain-containing protein</fullName>
    </recommendedName>
</protein>
<sequence length="528" mass="59709">MSNWQQFPIPRFVKRNKKNRRLFFVSKKRPSHYRLFTKNLVWTPRHQFVNGAVPLPLIFVHVGKSGGGSVRARFAASALNYTRGQKWADSKDRNAYYAIPSATDLQSNANATIVEDRGYFCSSRLKRFSLFNNTKSFEGRNLPCAATTPLGQAVACPGPSNHFNNCGGCKVTDSTCHRIYAGHNRYGNEIHWLPPAYLTQWMNNTTVNLSVELKQFLQSIHPQSQEWCELYNRKRPKSRTEYHAMYQNCSLPLAKRVDAAAQGWIRQQQQQLGQDSALSTSLHADLADLWNHPVLPEMDHSINWGPLYASLPVLRTTVIREPFSWILSKFYWHKMNTMHQCKNVSAAAFHEETKHIASIVDVGSDIAPGWAHRLALSLILHLCGEDCIARWEHATSVLGAKGFTPQHEKVLVQSFVRQADYNLRHGMAVVGLNEDIKAFYDMVTTRVSYVDMSRNPHVHGSAHPSSATHDCKRHYQTIEFQQSLLQASSTIRAIVGLYDTAKRVNAFQKNEMLSCLSGETAGAPVDTV</sequence>
<feature type="non-terminal residue" evidence="1">
    <location>
        <position position="528"/>
    </location>
</feature>
<name>A0A7S3LDE0_9STRA</name>
<evidence type="ECO:0008006" key="2">
    <source>
        <dbReference type="Google" id="ProtNLM"/>
    </source>
</evidence>